<keyword evidence="2" id="KW-1185">Reference proteome</keyword>
<sequence>MVSGHANPPLNIVNGVACLYEPCLNFICPICDRGNDYDSNHSLKKHLKSNHDAIVDVDFGYSKCLARGLKDYGHWCSHLAYLHTKLFRTNAGFGSESSDQG</sequence>
<protein>
    <submittedName>
        <fullName evidence="1">Uncharacterized protein</fullName>
    </submittedName>
</protein>
<dbReference type="AlphaFoldDB" id="A0A0C2MCH9"/>
<proteinExistence type="predicted"/>
<organism evidence="1 2">
    <name type="scientific">Thelohanellus kitauei</name>
    <name type="common">Myxosporean</name>
    <dbReference type="NCBI Taxonomy" id="669202"/>
    <lineage>
        <taxon>Eukaryota</taxon>
        <taxon>Metazoa</taxon>
        <taxon>Cnidaria</taxon>
        <taxon>Myxozoa</taxon>
        <taxon>Myxosporea</taxon>
        <taxon>Bivalvulida</taxon>
        <taxon>Platysporina</taxon>
        <taxon>Myxobolidae</taxon>
        <taxon>Thelohanellus</taxon>
    </lineage>
</organism>
<evidence type="ECO:0000313" key="1">
    <source>
        <dbReference type="EMBL" id="KII64821.1"/>
    </source>
</evidence>
<dbReference type="Proteomes" id="UP000031668">
    <property type="component" value="Unassembled WGS sequence"/>
</dbReference>
<name>A0A0C2MCH9_THEKT</name>
<gene>
    <name evidence="1" type="ORF">RF11_04185</name>
</gene>
<dbReference type="EMBL" id="JWZT01004080">
    <property type="protein sequence ID" value="KII64821.1"/>
    <property type="molecule type" value="Genomic_DNA"/>
</dbReference>
<evidence type="ECO:0000313" key="2">
    <source>
        <dbReference type="Proteomes" id="UP000031668"/>
    </source>
</evidence>
<accession>A0A0C2MCH9</accession>
<reference evidence="1 2" key="1">
    <citation type="journal article" date="2014" name="Genome Biol. Evol.">
        <title>The genome of the myxosporean Thelohanellus kitauei shows adaptations to nutrient acquisition within its fish host.</title>
        <authorList>
            <person name="Yang Y."/>
            <person name="Xiong J."/>
            <person name="Zhou Z."/>
            <person name="Huo F."/>
            <person name="Miao W."/>
            <person name="Ran C."/>
            <person name="Liu Y."/>
            <person name="Zhang J."/>
            <person name="Feng J."/>
            <person name="Wang M."/>
            <person name="Wang M."/>
            <person name="Wang L."/>
            <person name="Yao B."/>
        </authorList>
    </citation>
    <scope>NUCLEOTIDE SEQUENCE [LARGE SCALE GENOMIC DNA]</scope>
    <source>
        <strain evidence="1">Wuqing</strain>
    </source>
</reference>
<comment type="caution">
    <text evidence="1">The sequence shown here is derived from an EMBL/GenBank/DDBJ whole genome shotgun (WGS) entry which is preliminary data.</text>
</comment>